<feature type="region of interest" description="Disordered" evidence="15">
    <location>
        <begin position="247"/>
        <end position="331"/>
    </location>
</feature>
<dbReference type="Pfam" id="PF09731">
    <property type="entry name" value="Mitofilin"/>
    <property type="match status" value="1"/>
</dbReference>
<evidence type="ECO:0000256" key="8">
    <source>
        <dbReference type="ARBA" id="ARBA00022989"/>
    </source>
</evidence>
<gene>
    <name evidence="16" type="ORF">QTJ16_007010</name>
</gene>
<evidence type="ECO:0000256" key="4">
    <source>
        <dbReference type="ARBA" id="ARBA00018116"/>
    </source>
</evidence>
<feature type="compositionally biased region" description="Pro residues" evidence="15">
    <location>
        <begin position="290"/>
        <end position="303"/>
    </location>
</feature>
<name>A0AAD9SVQ8_9HELO</name>
<dbReference type="PANTHER" id="PTHR15415">
    <property type="entry name" value="MITOFILIN"/>
    <property type="match status" value="1"/>
</dbReference>
<keyword evidence="11 13" id="KW-0472">Membrane</keyword>
<keyword evidence="5 13" id="KW-0812">Transmembrane</keyword>
<comment type="subunit">
    <text evidence="3 13">Component of the mitochondrial contact site and cristae organizing system (MICOS) complex.</text>
</comment>
<proteinExistence type="inferred from homology"/>
<feature type="region of interest" description="Disordered" evidence="15">
    <location>
        <begin position="78"/>
        <end position="142"/>
    </location>
</feature>
<evidence type="ECO:0000256" key="11">
    <source>
        <dbReference type="ARBA" id="ARBA00023136"/>
    </source>
</evidence>
<feature type="compositionally biased region" description="Pro residues" evidence="15">
    <location>
        <begin position="90"/>
        <end position="99"/>
    </location>
</feature>
<keyword evidence="17" id="KW-1185">Reference proteome</keyword>
<evidence type="ECO:0000256" key="15">
    <source>
        <dbReference type="SAM" id="MobiDB-lite"/>
    </source>
</evidence>
<keyword evidence="7" id="KW-0809">Transit peptide</keyword>
<evidence type="ECO:0000313" key="17">
    <source>
        <dbReference type="Proteomes" id="UP001285354"/>
    </source>
</evidence>
<feature type="region of interest" description="Disordered" evidence="15">
    <location>
        <begin position="206"/>
        <end position="225"/>
    </location>
</feature>
<evidence type="ECO:0000256" key="10">
    <source>
        <dbReference type="ARBA" id="ARBA00023128"/>
    </source>
</evidence>
<evidence type="ECO:0000256" key="9">
    <source>
        <dbReference type="ARBA" id="ARBA00023054"/>
    </source>
</evidence>
<keyword evidence="10 13" id="KW-0496">Mitochondrion</keyword>
<evidence type="ECO:0000256" key="1">
    <source>
        <dbReference type="ARBA" id="ARBA00004434"/>
    </source>
</evidence>
<evidence type="ECO:0000313" key="16">
    <source>
        <dbReference type="EMBL" id="KAK2623829.1"/>
    </source>
</evidence>
<keyword evidence="8 13" id="KW-1133">Transmembrane helix</keyword>
<accession>A0AAD9SVQ8</accession>
<protein>
    <recommendedName>
        <fullName evidence="4 13">MICOS complex subunit MIC60</fullName>
    </recommendedName>
    <alternativeName>
        <fullName evidence="13">Mitofilin</fullName>
    </alternativeName>
</protein>
<organism evidence="16 17">
    <name type="scientific">Diplocarpon rosae</name>
    <dbReference type="NCBI Taxonomy" id="946125"/>
    <lineage>
        <taxon>Eukaryota</taxon>
        <taxon>Fungi</taxon>
        <taxon>Dikarya</taxon>
        <taxon>Ascomycota</taxon>
        <taxon>Pezizomycotina</taxon>
        <taxon>Leotiomycetes</taxon>
        <taxon>Helotiales</taxon>
        <taxon>Drepanopezizaceae</taxon>
        <taxon>Diplocarpon</taxon>
    </lineage>
</organism>
<evidence type="ECO:0000256" key="6">
    <source>
        <dbReference type="ARBA" id="ARBA00022792"/>
    </source>
</evidence>
<evidence type="ECO:0000256" key="13">
    <source>
        <dbReference type="RuleBase" id="RU363000"/>
    </source>
</evidence>
<evidence type="ECO:0000256" key="12">
    <source>
        <dbReference type="ARBA" id="ARBA00025571"/>
    </source>
</evidence>
<evidence type="ECO:0000256" key="3">
    <source>
        <dbReference type="ARBA" id="ARBA00011875"/>
    </source>
</evidence>
<keyword evidence="6 13" id="KW-0999">Mitochondrion inner membrane</keyword>
<dbReference type="EMBL" id="JAUBYV010000012">
    <property type="protein sequence ID" value="KAK2623829.1"/>
    <property type="molecule type" value="Genomic_DNA"/>
</dbReference>
<feature type="transmembrane region" description="Helical" evidence="13">
    <location>
        <begin position="152"/>
        <end position="170"/>
    </location>
</feature>
<dbReference type="AlphaFoldDB" id="A0AAD9SVQ8"/>
<dbReference type="GO" id="GO:0042407">
    <property type="term" value="P:cristae formation"/>
    <property type="evidence" value="ECO:0007669"/>
    <property type="project" value="TreeGrafter"/>
</dbReference>
<evidence type="ECO:0000256" key="5">
    <source>
        <dbReference type="ARBA" id="ARBA00022692"/>
    </source>
</evidence>
<dbReference type="PANTHER" id="PTHR15415:SF7">
    <property type="entry name" value="MICOS COMPLEX SUBUNIT MIC60"/>
    <property type="match status" value="1"/>
</dbReference>
<keyword evidence="9 14" id="KW-0175">Coiled coil</keyword>
<evidence type="ECO:0000256" key="14">
    <source>
        <dbReference type="SAM" id="Coils"/>
    </source>
</evidence>
<feature type="compositionally biased region" description="Polar residues" evidence="15">
    <location>
        <begin position="108"/>
        <end position="118"/>
    </location>
</feature>
<comment type="caution">
    <text evidence="16">The sequence shown here is derived from an EMBL/GenBank/DDBJ whole genome shotgun (WGS) entry which is preliminary data.</text>
</comment>
<comment type="function">
    <text evidence="12">Component of the MICOS complex, a large protein complex of the mitochondrial inner membrane that plays crucial roles in the maintenance of crista junctions, inner membrane architecture, and formation of contact sites to the outer membrane. Plays a role in keeping cristae membranes connected to the inner boundary membrane. Also promotes protein import via the mitochondrial intermembrane space assembly (MIA) pathway.</text>
</comment>
<dbReference type="InterPro" id="IPR019133">
    <property type="entry name" value="MIC60"/>
</dbReference>
<sequence length="705" mass="78143">MLRASFRSSRALGYNYNLANAERQRHTIKSIREVPNIVVRAPSNRIYLTVSRNANCLLCIQRGYADLKKPSIADSRPIVLPGSASDSTTEPPPQGPVPPTLYEHKYTSDTPVGTSISPPNVPVSDSALPTLTSTPPLPSPAPKPKRKFFRKFFTTIFLLSTLGFAGGVYYSRVNDNFHDFFTEFVPFGEEAVLYFEEREFRKRFPKIAGRSGSPPRDTGESIKIPSQSGVSWKIYEDTKPAAGRYANATNPEVRKPQEVLQHPGETNKQEQVEAVENAKKEAALPAQNTGPPPTAKTPEPQPPAKSGQPVNSSKGVPFTPPEVDQPSKFPPELTRIDPLNVRDANEPLVQDLVKIINDIITVVNTDNANNKFSGTIDKAKGEIANVGAKIKALKDAAEKDAEAKIKSEKADFDRAAKELIRRVEAEMQHQQSEWQEEFQIERQKIQQSYEQKLKAEVQIAHEVNEQRLRNSLLEQAVELKKQFTEDLKKRVEEERDGRLGKLSDLTKTVGELEKLTTDWNSVVDANLKTQHLHVAVEAVRSNLEKSQVPRPFIKELAALKEIASDDAVVNAAIASINPTAYQKGIPSSAQLIDRFRRVAGEVRKASLLPADAGIASLASSYVLSKLLFKKKGLATGDDVESILTRTETFLEEGDLDAAAREMNGLQGWAKTLSRDWLGEVRKVLEVQQALDVIATEARLQSLRVE</sequence>
<comment type="similarity">
    <text evidence="2 13">Belongs to the MICOS complex subunit Mic60 family.</text>
</comment>
<comment type="subcellular location">
    <subcellularLocation>
        <location evidence="1 13">Mitochondrion inner membrane</location>
        <topology evidence="1 13">Single-pass membrane protein</topology>
    </subcellularLocation>
</comment>
<dbReference type="GO" id="GO:0061617">
    <property type="term" value="C:MICOS complex"/>
    <property type="evidence" value="ECO:0007669"/>
    <property type="project" value="TreeGrafter"/>
</dbReference>
<feature type="coiled-coil region" evidence="14">
    <location>
        <begin position="376"/>
        <end position="418"/>
    </location>
</feature>
<reference evidence="16" key="1">
    <citation type="submission" date="2023-06" db="EMBL/GenBank/DDBJ databases">
        <title>Draft genome of Marssonina rosae.</title>
        <authorList>
            <person name="Cheng Q."/>
        </authorList>
    </citation>
    <scope>NUCLEOTIDE SEQUENCE</scope>
    <source>
        <strain evidence="16">R4</strain>
    </source>
</reference>
<dbReference type="Proteomes" id="UP001285354">
    <property type="component" value="Unassembled WGS sequence"/>
</dbReference>
<evidence type="ECO:0000256" key="7">
    <source>
        <dbReference type="ARBA" id="ARBA00022946"/>
    </source>
</evidence>
<feature type="compositionally biased region" description="Basic and acidic residues" evidence="15">
    <location>
        <begin position="265"/>
        <end position="282"/>
    </location>
</feature>
<evidence type="ECO:0000256" key="2">
    <source>
        <dbReference type="ARBA" id="ARBA00010877"/>
    </source>
</evidence>